<evidence type="ECO:0000256" key="4">
    <source>
        <dbReference type="ARBA" id="ARBA00023136"/>
    </source>
</evidence>
<dbReference type="Proteomes" id="UP000478892">
    <property type="component" value="Unassembled WGS sequence"/>
</dbReference>
<sequence>MTELPDGRFVDDAPYDANVSLQQLERTDLDAPNWVLIWRQFKTHKLGLISGIFLLVSYLMLPFAGFIAPYTANERHPDHLYSPPQSINFFHEGEFIGPYIYPMTSEANLETFQWEFVPDTDNPAKLEFFCEGKEYGLAGFIPTNTHLFCAPGDATIFLWGSDRLGRDVFSRILYGAQLSLTVGIIGITVSFLLGITFGSIAGYFGGRIDWCVNRVIEILRSLPELPLWLALSAAVPSNWGPVAVFFIISVILGILDWPGLARSVRAKFLSLREEEYVRAAEMMGASPGRVIRKHMLPNFMSHLIASATLSIPAMILGETALSFLGLGLRAPAVSWGVMLNDAQNLASIEIYPWTAIPMLPIIIVVLAFNFLGDGLRDSLDPYQH</sequence>
<dbReference type="PANTHER" id="PTHR43839">
    <property type="entry name" value="OPPC IN A BINDING PROTEIN-DEPENDENT TRANSPORT SYSTEM"/>
    <property type="match status" value="1"/>
</dbReference>
<feature type="transmembrane region" description="Helical" evidence="5">
    <location>
        <begin position="225"/>
        <end position="255"/>
    </location>
</feature>
<feature type="transmembrane region" description="Helical" evidence="5">
    <location>
        <begin position="303"/>
        <end position="330"/>
    </location>
</feature>
<keyword evidence="4 5" id="KW-0472">Membrane</keyword>
<evidence type="ECO:0000313" key="7">
    <source>
        <dbReference type="EMBL" id="MVO14983.1"/>
    </source>
</evidence>
<dbReference type="PROSITE" id="PS50928">
    <property type="entry name" value="ABC_TM1"/>
    <property type="match status" value="1"/>
</dbReference>
<dbReference type="EMBL" id="WQLV01000002">
    <property type="protein sequence ID" value="MVO14983.1"/>
    <property type="molecule type" value="Genomic_DNA"/>
</dbReference>
<comment type="subcellular location">
    <subcellularLocation>
        <location evidence="1 5">Cell membrane</location>
        <topology evidence="1 5">Multi-pass membrane protein</topology>
    </subcellularLocation>
</comment>
<evidence type="ECO:0000313" key="8">
    <source>
        <dbReference type="Proteomes" id="UP000478892"/>
    </source>
</evidence>
<dbReference type="InterPro" id="IPR035906">
    <property type="entry name" value="MetI-like_sf"/>
</dbReference>
<feature type="transmembrane region" description="Helical" evidence="5">
    <location>
        <begin position="172"/>
        <end position="205"/>
    </location>
</feature>
<dbReference type="GO" id="GO:0005886">
    <property type="term" value="C:plasma membrane"/>
    <property type="evidence" value="ECO:0007669"/>
    <property type="project" value="UniProtKB-SubCell"/>
</dbReference>
<dbReference type="Pfam" id="PF12911">
    <property type="entry name" value="OppC_N"/>
    <property type="match status" value="1"/>
</dbReference>
<keyword evidence="5" id="KW-0813">Transport</keyword>
<dbReference type="CDD" id="cd06261">
    <property type="entry name" value="TM_PBP2"/>
    <property type="match status" value="1"/>
</dbReference>
<dbReference type="PANTHER" id="PTHR43839:SF3">
    <property type="entry name" value="OLIGOPEPTIDE ABC TRANSPORTER, PERMEASE PROTEIN"/>
    <property type="match status" value="1"/>
</dbReference>
<feature type="transmembrane region" description="Helical" evidence="5">
    <location>
        <begin position="46"/>
        <end position="68"/>
    </location>
</feature>
<accession>A0A6L6WAZ5</accession>
<evidence type="ECO:0000256" key="3">
    <source>
        <dbReference type="ARBA" id="ARBA00022989"/>
    </source>
</evidence>
<reference evidence="7 8" key="1">
    <citation type="submission" date="2019-12" db="EMBL/GenBank/DDBJ databases">
        <authorList>
            <person name="Zhang Y.-J."/>
        </authorList>
    </citation>
    <scope>NUCLEOTIDE SEQUENCE [LARGE SCALE GENOMIC DNA]</scope>
    <source>
        <strain evidence="7 8">CY05</strain>
    </source>
</reference>
<dbReference type="FunFam" id="1.10.3720.10:FF:000059">
    <property type="entry name" value="Oligopeptide ABC transporter, permease protein"/>
    <property type="match status" value="1"/>
</dbReference>
<gene>
    <name evidence="7" type="ORF">GO984_04095</name>
</gene>
<feature type="domain" description="ABC transmembrane type-1" evidence="6">
    <location>
        <begin position="176"/>
        <end position="372"/>
    </location>
</feature>
<keyword evidence="8" id="KW-1185">Reference proteome</keyword>
<evidence type="ECO:0000259" key="6">
    <source>
        <dbReference type="PROSITE" id="PS50928"/>
    </source>
</evidence>
<dbReference type="Gene3D" id="1.10.3720.10">
    <property type="entry name" value="MetI-like"/>
    <property type="match status" value="1"/>
</dbReference>
<dbReference type="AlphaFoldDB" id="A0A6L6WAZ5"/>
<dbReference type="RefSeq" id="WP_157021305.1">
    <property type="nucleotide sequence ID" value="NZ_WQLV01000002.1"/>
</dbReference>
<comment type="similarity">
    <text evidence="5">Belongs to the binding-protein-dependent transport system permease family.</text>
</comment>
<proteinExistence type="inferred from homology"/>
<dbReference type="InterPro" id="IPR025966">
    <property type="entry name" value="OppC_N"/>
</dbReference>
<comment type="caution">
    <text evidence="7">The sequence shown here is derived from an EMBL/GenBank/DDBJ whole genome shotgun (WGS) entry which is preliminary data.</text>
</comment>
<dbReference type="InterPro" id="IPR000515">
    <property type="entry name" value="MetI-like"/>
</dbReference>
<keyword evidence="3 5" id="KW-1133">Transmembrane helix</keyword>
<evidence type="ECO:0000256" key="2">
    <source>
        <dbReference type="ARBA" id="ARBA00022692"/>
    </source>
</evidence>
<dbReference type="SUPFAM" id="SSF161098">
    <property type="entry name" value="MetI-like"/>
    <property type="match status" value="1"/>
</dbReference>
<name>A0A6L6WAZ5_9RHOB</name>
<evidence type="ECO:0000256" key="5">
    <source>
        <dbReference type="RuleBase" id="RU363032"/>
    </source>
</evidence>
<protein>
    <submittedName>
        <fullName evidence="7">ABC transporter permease subunit</fullName>
    </submittedName>
</protein>
<feature type="transmembrane region" description="Helical" evidence="5">
    <location>
        <begin position="350"/>
        <end position="371"/>
    </location>
</feature>
<keyword evidence="2 5" id="KW-0812">Transmembrane</keyword>
<dbReference type="GO" id="GO:0055085">
    <property type="term" value="P:transmembrane transport"/>
    <property type="evidence" value="ECO:0007669"/>
    <property type="project" value="InterPro"/>
</dbReference>
<evidence type="ECO:0000256" key="1">
    <source>
        <dbReference type="ARBA" id="ARBA00004651"/>
    </source>
</evidence>
<organism evidence="7 8">
    <name type="scientific">Parasedimentitalea huanghaiensis</name>
    <dbReference type="NCBI Taxonomy" id="2682100"/>
    <lineage>
        <taxon>Bacteria</taxon>
        <taxon>Pseudomonadati</taxon>
        <taxon>Pseudomonadota</taxon>
        <taxon>Alphaproteobacteria</taxon>
        <taxon>Rhodobacterales</taxon>
        <taxon>Paracoccaceae</taxon>
        <taxon>Parasedimentitalea</taxon>
    </lineage>
</organism>
<dbReference type="Pfam" id="PF00528">
    <property type="entry name" value="BPD_transp_1"/>
    <property type="match status" value="1"/>
</dbReference>